<evidence type="ECO:0000313" key="2">
    <source>
        <dbReference type="EMBL" id="TXI34035.1"/>
    </source>
</evidence>
<dbReference type="Proteomes" id="UP000321110">
    <property type="component" value="Unassembled WGS sequence"/>
</dbReference>
<keyword evidence="1" id="KW-1133">Transmembrane helix</keyword>
<name>A0A5C7WBL1_AQUAC</name>
<keyword evidence="1" id="KW-0472">Membrane</keyword>
<comment type="caution">
    <text evidence="2">The sequence shown here is derived from an EMBL/GenBank/DDBJ whole genome shotgun (WGS) entry which is preliminary data.</text>
</comment>
<gene>
    <name evidence="2" type="ORF">E6Q69_05025</name>
</gene>
<evidence type="ECO:0000256" key="1">
    <source>
        <dbReference type="SAM" id="Phobius"/>
    </source>
</evidence>
<dbReference type="AlphaFoldDB" id="A0A5C7WBL1"/>
<keyword evidence="1" id="KW-0812">Transmembrane</keyword>
<dbReference type="EMBL" id="SSFO01000083">
    <property type="protein sequence ID" value="TXI34035.1"/>
    <property type="molecule type" value="Genomic_DNA"/>
</dbReference>
<proteinExistence type="predicted"/>
<sequence>MQQYIERMINLPYWVVALLVSVLFAAGIFVAFTIGAGLDVAIKAAPVLGLLSLCGFGAAKLVMPEKPQGN</sequence>
<evidence type="ECO:0000313" key="3">
    <source>
        <dbReference type="Proteomes" id="UP000321110"/>
    </source>
</evidence>
<protein>
    <submittedName>
        <fullName evidence="2">Uncharacterized protein</fullName>
    </submittedName>
</protein>
<reference evidence="2 3" key="1">
    <citation type="submission" date="2018-09" db="EMBL/GenBank/DDBJ databases">
        <title>Metagenome Assembled Genomes from an Advanced Water Purification Facility.</title>
        <authorList>
            <person name="Stamps B.W."/>
            <person name="Spear J.R."/>
        </authorList>
    </citation>
    <scope>NUCLEOTIDE SEQUENCE [LARGE SCALE GENOMIC DNA]</scope>
    <source>
        <strain evidence="2">Bin_52_1</strain>
    </source>
</reference>
<feature type="transmembrane region" description="Helical" evidence="1">
    <location>
        <begin position="44"/>
        <end position="63"/>
    </location>
</feature>
<organism evidence="2 3">
    <name type="scientific">Aquipseudomonas alcaligenes</name>
    <name type="common">Pseudomonas alcaligenes</name>
    <dbReference type="NCBI Taxonomy" id="43263"/>
    <lineage>
        <taxon>Bacteria</taxon>
        <taxon>Pseudomonadati</taxon>
        <taxon>Pseudomonadota</taxon>
        <taxon>Gammaproteobacteria</taxon>
        <taxon>Pseudomonadales</taxon>
        <taxon>Pseudomonadaceae</taxon>
        <taxon>Aquipseudomonas</taxon>
    </lineage>
</organism>
<feature type="transmembrane region" description="Helical" evidence="1">
    <location>
        <begin position="12"/>
        <end position="38"/>
    </location>
</feature>
<accession>A0A5C7WBL1</accession>